<dbReference type="Gene3D" id="1.20.58.290">
    <property type="entry name" value="Hypothetical membrane protein ta0354_69_121"/>
    <property type="match status" value="1"/>
</dbReference>
<feature type="domain" description="DUF447" evidence="2">
    <location>
        <begin position="124"/>
        <end position="175"/>
    </location>
</feature>
<evidence type="ECO:0000259" key="2">
    <source>
        <dbReference type="Pfam" id="PF20766"/>
    </source>
</evidence>
<dbReference type="OrthoDB" id="2112021at2"/>
<accession>A0A5B8CVM4</accession>
<dbReference type="InterPro" id="IPR049288">
    <property type="entry name" value="DUF447_C"/>
</dbReference>
<proteinExistence type="predicted"/>
<keyword evidence="4" id="KW-1185">Reference proteome</keyword>
<name>A0A5B8CVM4_9PROT</name>
<evidence type="ECO:0000259" key="1">
    <source>
        <dbReference type="Pfam" id="PF04289"/>
    </source>
</evidence>
<dbReference type="KEGG" id="mmec:FIU01_05590"/>
<dbReference type="Gene3D" id="2.30.110.10">
    <property type="entry name" value="Electron Transport, Fmn-binding Protein, Chain A"/>
    <property type="match status" value="1"/>
</dbReference>
<evidence type="ECO:0000313" key="3">
    <source>
        <dbReference type="EMBL" id="QDC45344.1"/>
    </source>
</evidence>
<evidence type="ECO:0000313" key="4">
    <source>
        <dbReference type="Proteomes" id="UP000311008"/>
    </source>
</evidence>
<dbReference type="AlphaFoldDB" id="A0A5B8CVM4"/>
<protein>
    <submittedName>
        <fullName evidence="3">DUF447 family protein</fullName>
    </submittedName>
</protein>
<organism evidence="3 4">
    <name type="scientific">Methylophilus medardicus</name>
    <dbReference type="NCBI Taxonomy" id="2588534"/>
    <lineage>
        <taxon>Bacteria</taxon>
        <taxon>Pseudomonadati</taxon>
        <taxon>Pseudomonadota</taxon>
        <taxon>Betaproteobacteria</taxon>
        <taxon>Nitrosomonadales</taxon>
        <taxon>Methylophilaceae</taxon>
        <taxon>Methylophilus</taxon>
    </lineage>
</organism>
<dbReference type="RefSeq" id="WP_140004662.1">
    <property type="nucleotide sequence ID" value="NZ_CP040946.1"/>
</dbReference>
<dbReference type="Pfam" id="PF20766">
    <property type="entry name" value="DUF447_C"/>
    <property type="match status" value="1"/>
</dbReference>
<dbReference type="Pfam" id="PF04289">
    <property type="entry name" value="DUF447_N"/>
    <property type="match status" value="1"/>
</dbReference>
<dbReference type="EMBL" id="CP040946">
    <property type="protein sequence ID" value="QDC45344.1"/>
    <property type="molecule type" value="Genomic_DNA"/>
</dbReference>
<sequence>MIYETIITSCSATGEVHVAPFGIQWQEGRVLIMPFQPSTTLDNILQTQLAVMNLSDDVRVFAAAIAKKTSVATVAIAGMPAARLKDSLAHHLLALDQVEEDAVRPKLWMRVVSSETHAPFMGFNRAQAAVIELAVLVSRLQRLPVEKITQEMQYLQIAIDKTAGPRELEAWQWLVDCVNNHLTQQSGLQQA</sequence>
<dbReference type="SUPFAM" id="SSF50475">
    <property type="entry name" value="FMN-binding split barrel"/>
    <property type="match status" value="1"/>
</dbReference>
<dbReference type="InterPro" id="IPR007386">
    <property type="entry name" value="DUF447_N"/>
</dbReference>
<reference evidence="4" key="1">
    <citation type="journal article" date="2019" name="ISME J.">
        <title>Evolution in action: habitat transition from sediment to the pelagial leads to genome streamlining in Methylophilaceae.</title>
        <authorList>
            <person name="Salcher M."/>
            <person name="Schaefle D."/>
            <person name="Kaspar M."/>
            <person name="Neuenschwander S.M."/>
            <person name="Ghai R."/>
        </authorList>
    </citation>
    <scope>NUCLEOTIDE SEQUENCE [LARGE SCALE GENOMIC DNA]</scope>
    <source>
        <strain evidence="4">MMS-M-51</strain>
    </source>
</reference>
<dbReference type="Proteomes" id="UP000311008">
    <property type="component" value="Chromosome"/>
</dbReference>
<feature type="domain" description="DUF447" evidence="1">
    <location>
        <begin position="3"/>
        <end position="117"/>
    </location>
</feature>
<dbReference type="InterPro" id="IPR012349">
    <property type="entry name" value="Split_barrel_FMN-bd"/>
</dbReference>
<gene>
    <name evidence="3" type="ORF">FIU01_05590</name>
</gene>